<evidence type="ECO:0000313" key="2">
    <source>
        <dbReference type="Proteomes" id="UP000038045"/>
    </source>
</evidence>
<evidence type="ECO:0000256" key="1">
    <source>
        <dbReference type="SAM" id="Phobius"/>
    </source>
</evidence>
<dbReference type="AlphaFoldDB" id="A0A0N4ZDQ4"/>
<accession>A0A0N4ZDQ4</accession>
<keyword evidence="1" id="KW-0812">Transmembrane</keyword>
<keyword evidence="1" id="KW-0472">Membrane</keyword>
<reference evidence="3" key="1">
    <citation type="submission" date="2017-02" db="UniProtKB">
        <authorList>
            <consortium name="WormBaseParasite"/>
        </authorList>
    </citation>
    <scope>IDENTIFICATION</scope>
</reference>
<feature type="transmembrane region" description="Helical" evidence="1">
    <location>
        <begin position="12"/>
        <end position="29"/>
    </location>
</feature>
<organism evidence="2 3">
    <name type="scientific">Parastrongyloides trichosuri</name>
    <name type="common">Possum-specific nematode worm</name>
    <dbReference type="NCBI Taxonomy" id="131310"/>
    <lineage>
        <taxon>Eukaryota</taxon>
        <taxon>Metazoa</taxon>
        <taxon>Ecdysozoa</taxon>
        <taxon>Nematoda</taxon>
        <taxon>Chromadorea</taxon>
        <taxon>Rhabditida</taxon>
        <taxon>Tylenchina</taxon>
        <taxon>Panagrolaimomorpha</taxon>
        <taxon>Strongyloidoidea</taxon>
        <taxon>Strongyloididae</taxon>
        <taxon>Parastrongyloides</taxon>
    </lineage>
</organism>
<evidence type="ECO:0000313" key="3">
    <source>
        <dbReference type="WBParaSite" id="PTRK_0000571300.1"/>
    </source>
</evidence>
<keyword evidence="2" id="KW-1185">Reference proteome</keyword>
<dbReference type="Proteomes" id="UP000038045">
    <property type="component" value="Unplaced"/>
</dbReference>
<dbReference type="STRING" id="131310.A0A0N4ZDQ4"/>
<sequence length="433" mass="51832">MANRNFMRKGMLFQSFVLKILFYIIYRTIKFIIDIESMIWMITKNIIYQEKECDDGKDVEIYDVLIRHKFYIDDPSKETDFIYFHNSFTSYEKILKSNNWHFYSLTEYYAYFIYLHESYDFKTNESFTTYAFKHCTLIAKVNAEDFLTTTSIVKNINGKTINLFAMSYSCIDDILSVLQHLAPSPKYNDKKIQIFKDYSSLDSVLKLIEMKNNLTIDECRKIVLNGMKCILKNQKDNEIWFIEMRPENIALIPYIHSSLPSIIHVYYGRDKIDQALLYYLKEHDYKDNQLKELIVMRKKMKKLMAFFTWKGYFERSLLNRVKPQNQLQLALTLISKSVLDYRLNRKYFISDIIYYERFITDPYITLTNLLKNCGLLNQFSVPEITSIKEHQVKRKFTSEEIEEIKNVTELIGLYDENKRSMEVTSYLDTDCYL</sequence>
<name>A0A0N4ZDQ4_PARTI</name>
<dbReference type="WBParaSite" id="PTRK_0000571300.1">
    <property type="protein sequence ID" value="PTRK_0000571300.1"/>
    <property type="gene ID" value="PTRK_0000571300"/>
</dbReference>
<keyword evidence="1" id="KW-1133">Transmembrane helix</keyword>
<proteinExistence type="predicted"/>
<dbReference type="InterPro" id="IPR027417">
    <property type="entry name" value="P-loop_NTPase"/>
</dbReference>
<protein>
    <submittedName>
        <fullName evidence="3">Glycosyl transferase</fullName>
    </submittedName>
</protein>
<dbReference type="Gene3D" id="3.40.50.300">
    <property type="entry name" value="P-loop containing nucleotide triphosphate hydrolases"/>
    <property type="match status" value="1"/>
</dbReference>